<protein>
    <recommendedName>
        <fullName evidence="13">Exopolygalacturonase</fullName>
    </recommendedName>
</protein>
<dbReference type="PROSITE" id="PS00502">
    <property type="entry name" value="POLYGALACTURONASE"/>
    <property type="match status" value="1"/>
</dbReference>
<dbReference type="Proteomes" id="UP000541444">
    <property type="component" value="Unassembled WGS sequence"/>
</dbReference>
<evidence type="ECO:0000256" key="5">
    <source>
        <dbReference type="ARBA" id="ARBA00022801"/>
    </source>
</evidence>
<feature type="active site" evidence="8">
    <location>
        <position position="241"/>
    </location>
</feature>
<evidence type="ECO:0000256" key="10">
    <source>
        <dbReference type="SAM" id="SignalP"/>
    </source>
</evidence>
<evidence type="ECO:0008006" key="13">
    <source>
        <dbReference type="Google" id="ProtNLM"/>
    </source>
</evidence>
<comment type="caution">
    <text evidence="11">The sequence shown here is derived from an EMBL/GenBank/DDBJ whole genome shotgun (WGS) entry which is preliminary data.</text>
</comment>
<evidence type="ECO:0000256" key="6">
    <source>
        <dbReference type="ARBA" id="ARBA00023295"/>
    </source>
</evidence>
<keyword evidence="7" id="KW-0961">Cell wall biogenesis/degradation</keyword>
<dbReference type="Pfam" id="PF00295">
    <property type="entry name" value="Glyco_hydro_28"/>
    <property type="match status" value="1"/>
</dbReference>
<dbReference type="GO" id="GO:0071555">
    <property type="term" value="P:cell wall organization"/>
    <property type="evidence" value="ECO:0007669"/>
    <property type="project" value="UniProtKB-KW"/>
</dbReference>
<dbReference type="GO" id="GO:0005975">
    <property type="term" value="P:carbohydrate metabolic process"/>
    <property type="evidence" value="ECO:0007669"/>
    <property type="project" value="InterPro"/>
</dbReference>
<proteinExistence type="inferred from homology"/>
<dbReference type="GO" id="GO:0004650">
    <property type="term" value="F:polygalacturonase activity"/>
    <property type="evidence" value="ECO:0007669"/>
    <property type="project" value="InterPro"/>
</dbReference>
<evidence type="ECO:0000256" key="4">
    <source>
        <dbReference type="ARBA" id="ARBA00022525"/>
    </source>
</evidence>
<evidence type="ECO:0000256" key="7">
    <source>
        <dbReference type="ARBA" id="ARBA00023316"/>
    </source>
</evidence>
<comment type="subcellular location">
    <subcellularLocation>
        <location evidence="1">Secreted</location>
        <location evidence="1">Cell wall</location>
    </subcellularLocation>
</comment>
<dbReference type="SMART" id="SM00710">
    <property type="entry name" value="PbH1"/>
    <property type="match status" value="5"/>
</dbReference>
<evidence type="ECO:0000313" key="11">
    <source>
        <dbReference type="EMBL" id="KAF6159607.1"/>
    </source>
</evidence>
<dbReference type="AlphaFoldDB" id="A0A7J7MXQ4"/>
<dbReference type="FunFam" id="2.160.20.10:FF:000004">
    <property type="entry name" value="Pectin lyase-like superfamily protein"/>
    <property type="match status" value="1"/>
</dbReference>
<dbReference type="Gene3D" id="2.160.20.10">
    <property type="entry name" value="Single-stranded right-handed beta-helix, Pectin lyase-like"/>
    <property type="match status" value="1"/>
</dbReference>
<dbReference type="InterPro" id="IPR012334">
    <property type="entry name" value="Pectin_lyas_fold"/>
</dbReference>
<dbReference type="InterPro" id="IPR011050">
    <property type="entry name" value="Pectin_lyase_fold/virulence"/>
</dbReference>
<dbReference type="InterPro" id="IPR000743">
    <property type="entry name" value="Glyco_hydro_28"/>
</dbReference>
<keyword evidence="5 9" id="KW-0378">Hydrolase</keyword>
<dbReference type="PANTHER" id="PTHR31375">
    <property type="match status" value="1"/>
</dbReference>
<evidence type="ECO:0000256" key="1">
    <source>
        <dbReference type="ARBA" id="ARBA00004191"/>
    </source>
</evidence>
<keyword evidence="4" id="KW-0964">Secreted</keyword>
<evidence type="ECO:0000313" key="12">
    <source>
        <dbReference type="Proteomes" id="UP000541444"/>
    </source>
</evidence>
<accession>A0A7J7MXQ4</accession>
<feature type="signal peptide" evidence="10">
    <location>
        <begin position="1"/>
        <end position="23"/>
    </location>
</feature>
<keyword evidence="3" id="KW-0134">Cell wall</keyword>
<dbReference type="OrthoDB" id="187139at2759"/>
<keyword evidence="10" id="KW-0732">Signal</keyword>
<feature type="chain" id="PRO_5029563918" description="Exopolygalacturonase" evidence="10">
    <location>
        <begin position="24"/>
        <end position="399"/>
    </location>
</feature>
<evidence type="ECO:0000256" key="3">
    <source>
        <dbReference type="ARBA" id="ARBA00022512"/>
    </source>
</evidence>
<dbReference type="InterPro" id="IPR006626">
    <property type="entry name" value="PbH1"/>
</dbReference>
<comment type="similarity">
    <text evidence="2 9">Belongs to the glycosyl hydrolase 28 family.</text>
</comment>
<reference evidence="11 12" key="1">
    <citation type="journal article" date="2020" name="IScience">
        <title>Genome Sequencing of the Endangered Kingdonia uniflora (Circaeasteraceae, Ranunculales) Reveals Potential Mechanisms of Evolutionary Specialization.</title>
        <authorList>
            <person name="Sun Y."/>
            <person name="Deng T."/>
            <person name="Zhang A."/>
            <person name="Moore M.J."/>
            <person name="Landis J.B."/>
            <person name="Lin N."/>
            <person name="Zhang H."/>
            <person name="Zhang X."/>
            <person name="Huang J."/>
            <person name="Zhang X."/>
            <person name="Sun H."/>
            <person name="Wang H."/>
        </authorList>
    </citation>
    <scope>NUCLEOTIDE SEQUENCE [LARGE SCALE GENOMIC DNA]</scope>
    <source>
        <strain evidence="11">TB1705</strain>
        <tissue evidence="11">Leaf</tissue>
    </source>
</reference>
<sequence length="399" mass="42419">MGSSSNLLKVCLSVLVFVSTANAKSQSGIFNVVNFGAVADGKTDSAKAFLDAWNQACACDGQGRVVIPRGTFLAGPVSFKGPCKAPIVFQLTGKVIAPEEIQSENWITFDYVTGLNISGGGTFDGRGALTWSRTQCYKGGSCGKDPINIRFNFVTDAAIRGISSVDSKFFHMLVYRCKNVKFFSINISAPALSHNTDGIHIGESTGISITRSFIGTGDDCVSLGPGSENITVSNVRCGPGHGISIGSLGRYDDENPLYGIHVKNCTLTGTDNGIRIKTWAVSPTGHSPPGLASDFIFENIVMDNVANPIIIDQEYCPFQYCNKGSPSCVKISNVSFKDIRGTSKSKLAVKLLCSKGFPCQNVELSDINLQYTGTDGPATSMCTNVDAKIFGNVFPSTCV</sequence>
<keyword evidence="6 9" id="KW-0326">Glycosidase</keyword>
<keyword evidence="12" id="KW-1185">Reference proteome</keyword>
<gene>
    <name evidence="11" type="ORF">GIB67_034569</name>
</gene>
<organism evidence="11 12">
    <name type="scientific">Kingdonia uniflora</name>
    <dbReference type="NCBI Taxonomy" id="39325"/>
    <lineage>
        <taxon>Eukaryota</taxon>
        <taxon>Viridiplantae</taxon>
        <taxon>Streptophyta</taxon>
        <taxon>Embryophyta</taxon>
        <taxon>Tracheophyta</taxon>
        <taxon>Spermatophyta</taxon>
        <taxon>Magnoliopsida</taxon>
        <taxon>Ranunculales</taxon>
        <taxon>Circaeasteraceae</taxon>
        <taxon>Kingdonia</taxon>
    </lineage>
</organism>
<evidence type="ECO:0000256" key="9">
    <source>
        <dbReference type="RuleBase" id="RU361169"/>
    </source>
</evidence>
<evidence type="ECO:0000256" key="2">
    <source>
        <dbReference type="ARBA" id="ARBA00008834"/>
    </source>
</evidence>
<dbReference type="SUPFAM" id="SSF51126">
    <property type="entry name" value="Pectin lyase-like"/>
    <property type="match status" value="1"/>
</dbReference>
<evidence type="ECO:0000256" key="8">
    <source>
        <dbReference type="PROSITE-ProRule" id="PRU10052"/>
    </source>
</evidence>
<name>A0A7J7MXQ4_9MAGN</name>
<dbReference type="EMBL" id="JACGCM010001189">
    <property type="protein sequence ID" value="KAF6159607.1"/>
    <property type="molecule type" value="Genomic_DNA"/>
</dbReference>